<feature type="compositionally biased region" description="Basic and acidic residues" evidence="1">
    <location>
        <begin position="49"/>
        <end position="71"/>
    </location>
</feature>
<feature type="non-terminal residue" evidence="2">
    <location>
        <position position="232"/>
    </location>
</feature>
<feature type="compositionally biased region" description="Basic and acidic residues" evidence="1">
    <location>
        <begin position="133"/>
        <end position="151"/>
    </location>
</feature>
<feature type="compositionally biased region" description="Polar residues" evidence="1">
    <location>
        <begin position="213"/>
        <end position="232"/>
    </location>
</feature>
<organism evidence="2">
    <name type="scientific">Arion vulgaris</name>
    <dbReference type="NCBI Taxonomy" id="1028688"/>
    <lineage>
        <taxon>Eukaryota</taxon>
        <taxon>Metazoa</taxon>
        <taxon>Spiralia</taxon>
        <taxon>Lophotrochozoa</taxon>
        <taxon>Mollusca</taxon>
        <taxon>Gastropoda</taxon>
        <taxon>Heterobranchia</taxon>
        <taxon>Euthyneura</taxon>
        <taxon>Panpulmonata</taxon>
        <taxon>Eupulmonata</taxon>
        <taxon>Stylommatophora</taxon>
        <taxon>Helicina</taxon>
        <taxon>Arionoidea</taxon>
        <taxon>Arionidae</taxon>
        <taxon>Arion</taxon>
    </lineage>
</organism>
<feature type="region of interest" description="Disordered" evidence="1">
    <location>
        <begin position="124"/>
        <end position="151"/>
    </location>
</feature>
<accession>A0A0B6Z3M4</accession>
<feature type="region of interest" description="Disordered" evidence="1">
    <location>
        <begin position="208"/>
        <end position="232"/>
    </location>
</feature>
<protein>
    <submittedName>
        <fullName evidence="2">Uncharacterized protein</fullName>
    </submittedName>
</protein>
<name>A0A0B6Z3M4_9EUPU</name>
<evidence type="ECO:0000256" key="1">
    <source>
        <dbReference type="SAM" id="MobiDB-lite"/>
    </source>
</evidence>
<proteinExistence type="predicted"/>
<sequence>EQAKLKVVLAEKQLQMKEHRQASVTPTKQMSLLELEEECARKEHELIKGRELLAKKRQEHAQKKLDSERNKPHQRSSPRSPSSNLVAFTSRLHSKDDGQRGSYNTFDRGSPLCEDVRTTELTVHQDGAGLQEYDNHQKKSKRNDRGDNARITKTISDGDRELSSLDVKHLVGKDGDSCVVYSDQRVKDIVKKLDYSLHSDTDEFQVLQPGLKHQSTPVNKDETVQTQDIAPS</sequence>
<dbReference type="EMBL" id="HACG01015621">
    <property type="protein sequence ID" value="CEK62486.1"/>
    <property type="molecule type" value="Transcribed_RNA"/>
</dbReference>
<dbReference type="AlphaFoldDB" id="A0A0B6Z3M4"/>
<feature type="non-terminal residue" evidence="2">
    <location>
        <position position="1"/>
    </location>
</feature>
<feature type="region of interest" description="Disordered" evidence="1">
    <location>
        <begin position="49"/>
        <end position="111"/>
    </location>
</feature>
<evidence type="ECO:0000313" key="2">
    <source>
        <dbReference type="EMBL" id="CEK62486.1"/>
    </source>
</evidence>
<reference evidence="2" key="1">
    <citation type="submission" date="2014-12" db="EMBL/GenBank/DDBJ databases">
        <title>Insight into the proteome of Arion vulgaris.</title>
        <authorList>
            <person name="Aradska J."/>
            <person name="Bulat T."/>
            <person name="Smidak R."/>
            <person name="Sarate P."/>
            <person name="Gangsoo J."/>
            <person name="Sialana F."/>
            <person name="Bilban M."/>
            <person name="Lubec G."/>
        </authorList>
    </citation>
    <scope>NUCLEOTIDE SEQUENCE</scope>
    <source>
        <tissue evidence="2">Skin</tissue>
    </source>
</reference>
<gene>
    <name evidence="2" type="primary">ORF45306</name>
</gene>